<dbReference type="PANTHER" id="PTHR43883">
    <property type="entry name" value="SLR0207 PROTEIN"/>
    <property type="match status" value="1"/>
</dbReference>
<sequence length="207" mass="23377">MKKYGRTYHLPISPGATSDDKVMATLDGLMVGDLLITEKMDGENTTIHRRGSHARSPDSRYHPSRDWIKAFAAGIQPQLADGERVVGENLYARHSVGYNDLRSYFLGFAWIIDDEVQSWDLTQTRFEELGIVPVPTLYRGPYKAGLFEETAASLDRARQEGFVVRIADAFPEAEMSVRMGKYVRSGHVQSETHWMQSELIPNRLANS</sequence>
<evidence type="ECO:0000313" key="2">
    <source>
        <dbReference type="EMBL" id="NEJ72426.1"/>
    </source>
</evidence>
<feature type="domain" description="RNA ligase" evidence="1">
    <location>
        <begin position="34"/>
        <end position="183"/>
    </location>
</feature>
<accession>A0A7K3UFG7</accession>
<organism evidence="2 3">
    <name type="scientific">Rhizobium phaseoli</name>
    <dbReference type="NCBI Taxonomy" id="396"/>
    <lineage>
        <taxon>Bacteria</taxon>
        <taxon>Pseudomonadati</taxon>
        <taxon>Pseudomonadota</taxon>
        <taxon>Alphaproteobacteria</taxon>
        <taxon>Hyphomicrobiales</taxon>
        <taxon>Rhizobiaceae</taxon>
        <taxon>Rhizobium/Agrobacterium group</taxon>
        <taxon>Rhizobium</taxon>
    </lineage>
</organism>
<dbReference type="EMBL" id="WUFT01000011">
    <property type="protein sequence ID" value="NEJ72426.1"/>
    <property type="molecule type" value="Genomic_DNA"/>
</dbReference>
<protein>
    <recommendedName>
        <fullName evidence="1">RNA ligase domain-containing protein</fullName>
    </recommendedName>
</protein>
<proteinExistence type="predicted"/>
<dbReference type="Pfam" id="PF09414">
    <property type="entry name" value="RNA_ligase"/>
    <property type="match status" value="1"/>
</dbReference>
<name>A0A7K3UFG7_9HYPH</name>
<dbReference type="AlphaFoldDB" id="A0A7K3UFG7"/>
<dbReference type="InterPro" id="IPR021122">
    <property type="entry name" value="RNA_ligase_dom_REL/Rnl2"/>
</dbReference>
<reference evidence="2 3" key="1">
    <citation type="submission" date="2019-12" db="EMBL/GenBank/DDBJ databases">
        <title>Rhizobium genotypes associated with high levels of biological nitrogen fixation by grain legumes in a temperate-maritime cropping system.</title>
        <authorList>
            <person name="Maluk M."/>
            <person name="Francesc Ferrando Molina F."/>
            <person name="Lopez Del Egido L."/>
            <person name="Lafos M."/>
            <person name="Langarica-Fuentes A."/>
            <person name="Gebre Yohannes G."/>
            <person name="Young M.W."/>
            <person name="Martin P."/>
            <person name="Gantlett R."/>
            <person name="Kenicer G."/>
            <person name="Hawes C."/>
            <person name="Begg G.S."/>
            <person name="Quilliam R.S."/>
            <person name="Squire G.R."/>
            <person name="Poole P.S."/>
            <person name="Young P.W."/>
            <person name="Iannetta P.M."/>
            <person name="James E.K."/>
        </authorList>
    </citation>
    <scope>NUCLEOTIDE SEQUENCE [LARGE SCALE GENOMIC DNA]</scope>
    <source>
        <strain evidence="2 3">JHI366</strain>
    </source>
</reference>
<dbReference type="Gene3D" id="3.30.470.30">
    <property type="entry name" value="DNA ligase/mRNA capping enzyme"/>
    <property type="match status" value="1"/>
</dbReference>
<gene>
    <name evidence="2" type="ORF">GR197_18090</name>
</gene>
<evidence type="ECO:0000259" key="1">
    <source>
        <dbReference type="Pfam" id="PF09414"/>
    </source>
</evidence>
<dbReference type="InterPro" id="IPR052732">
    <property type="entry name" value="Cell-binding_unc_protein"/>
</dbReference>
<comment type="caution">
    <text evidence="2">The sequence shown here is derived from an EMBL/GenBank/DDBJ whole genome shotgun (WGS) entry which is preliminary data.</text>
</comment>
<dbReference type="PANTHER" id="PTHR43883:SF1">
    <property type="entry name" value="GLUCONOKINASE"/>
    <property type="match status" value="1"/>
</dbReference>
<evidence type="ECO:0000313" key="3">
    <source>
        <dbReference type="Proteomes" id="UP000471753"/>
    </source>
</evidence>
<dbReference type="SUPFAM" id="SSF56091">
    <property type="entry name" value="DNA ligase/mRNA capping enzyme, catalytic domain"/>
    <property type="match status" value="1"/>
</dbReference>
<dbReference type="Proteomes" id="UP000471753">
    <property type="component" value="Unassembled WGS sequence"/>
</dbReference>